<gene>
    <name evidence="2" type="ORF">D641_0112325</name>
</gene>
<accession>A0A022KS16</accession>
<proteinExistence type="predicted"/>
<evidence type="ECO:0008006" key="4">
    <source>
        <dbReference type="Google" id="ProtNLM"/>
    </source>
</evidence>
<comment type="caution">
    <text evidence="2">The sequence shown here is derived from an EMBL/GenBank/DDBJ whole genome shotgun (WGS) entry which is preliminary data.</text>
</comment>
<evidence type="ECO:0000256" key="1">
    <source>
        <dbReference type="SAM" id="MobiDB-lite"/>
    </source>
</evidence>
<keyword evidence="3" id="KW-1185">Reference proteome</keyword>
<dbReference type="Gene3D" id="3.40.960.10">
    <property type="entry name" value="VSR Endonuclease"/>
    <property type="match status" value="1"/>
</dbReference>
<dbReference type="STRING" id="1249481.D641_0112325"/>
<dbReference type="EMBL" id="AORC01000015">
    <property type="protein sequence ID" value="EYT48429.1"/>
    <property type="molecule type" value="Genomic_DNA"/>
</dbReference>
<dbReference type="HOGENOM" id="CLU_923379_0_0_11"/>
<evidence type="ECO:0000313" key="3">
    <source>
        <dbReference type="Proteomes" id="UP000019754"/>
    </source>
</evidence>
<organism evidence="2 3">
    <name type="scientific">Brachybacterium muris UCD-AY4</name>
    <dbReference type="NCBI Taxonomy" id="1249481"/>
    <lineage>
        <taxon>Bacteria</taxon>
        <taxon>Bacillati</taxon>
        <taxon>Actinomycetota</taxon>
        <taxon>Actinomycetes</taxon>
        <taxon>Micrococcales</taxon>
        <taxon>Dermabacteraceae</taxon>
        <taxon>Brachybacterium</taxon>
    </lineage>
</organism>
<dbReference type="AlphaFoldDB" id="A0A022KS16"/>
<feature type="region of interest" description="Disordered" evidence="1">
    <location>
        <begin position="1"/>
        <end position="40"/>
    </location>
</feature>
<protein>
    <recommendedName>
        <fullName evidence="4">DUF559 domain-containing protein</fullName>
    </recommendedName>
</protein>
<evidence type="ECO:0000313" key="2">
    <source>
        <dbReference type="EMBL" id="EYT48429.1"/>
    </source>
</evidence>
<reference evidence="2 3" key="1">
    <citation type="journal article" date="2013" name="Genome Announc.">
        <title>Draft genome sequence of an Actinobacterium, Brachybacterium muris strain UCD-AY4.</title>
        <authorList>
            <person name="Lo J.R."/>
            <person name="Lang J.M."/>
            <person name="Darling A.E."/>
            <person name="Eisen J.A."/>
            <person name="Coil D.A."/>
        </authorList>
    </citation>
    <scope>NUCLEOTIDE SEQUENCE [LARGE SCALE GENOMIC DNA]</scope>
    <source>
        <strain evidence="2 3">UCD-AY4</strain>
    </source>
</reference>
<dbReference type="Proteomes" id="UP000019754">
    <property type="component" value="Unassembled WGS sequence"/>
</dbReference>
<sequence length="301" mass="33248">MRYLGGGSVLTSPFIPEDGELDDRPRSTAPTRSPDQPLKLPLIHATAHPRGTSRVAHGAQLHRRELPVPATVLGRLLVSPPLEILLELATLLPVWDLVAAVDAVVGPASRTPSLSLADVRAFASNTTGRPGVAILRKAASLARERVESPGETYVRLLVTAAGFPEPTPNLPTIHPDTGQERRIDNAYEHIRLGLEYDGSWRSKSKQQWQSDEERRNELASYGWTLSRQTGQDVRQPLSFLLRLRTVFDMLGVGRAAPAVDHIRSFANSLSTADLSLQWSTRRPASTSRRLEKKTGRFRTRI</sequence>
<name>A0A022KS16_9MICO</name>